<feature type="region of interest" description="Disordered" evidence="1">
    <location>
        <begin position="21"/>
        <end position="49"/>
    </location>
</feature>
<organism evidence="4 5">
    <name type="scientific">Sphingobacterium alimentarium</name>
    <dbReference type="NCBI Taxonomy" id="797292"/>
    <lineage>
        <taxon>Bacteria</taxon>
        <taxon>Pseudomonadati</taxon>
        <taxon>Bacteroidota</taxon>
        <taxon>Sphingobacteriia</taxon>
        <taxon>Sphingobacteriales</taxon>
        <taxon>Sphingobacteriaceae</taxon>
        <taxon>Sphingobacterium</taxon>
    </lineage>
</organism>
<evidence type="ECO:0000259" key="3">
    <source>
        <dbReference type="Pfam" id="PF07995"/>
    </source>
</evidence>
<evidence type="ECO:0000256" key="1">
    <source>
        <dbReference type="SAM" id="MobiDB-lite"/>
    </source>
</evidence>
<dbReference type="AlphaFoldDB" id="A0A4R3VUQ6"/>
<dbReference type="Gene3D" id="2.120.10.30">
    <property type="entry name" value="TolB, C-terminal domain"/>
    <property type="match status" value="1"/>
</dbReference>
<reference evidence="4 5" key="1">
    <citation type="submission" date="2019-03" db="EMBL/GenBank/DDBJ databases">
        <title>Genomic Encyclopedia of Type Strains, Phase IV (KMG-IV): sequencing the most valuable type-strain genomes for metagenomic binning, comparative biology and taxonomic classification.</title>
        <authorList>
            <person name="Goeker M."/>
        </authorList>
    </citation>
    <scope>NUCLEOTIDE SEQUENCE [LARGE SCALE GENOMIC DNA]</scope>
    <source>
        <strain evidence="4 5">DSM 22362</strain>
    </source>
</reference>
<feature type="chain" id="PRO_5020694441" evidence="2">
    <location>
        <begin position="19"/>
        <end position="414"/>
    </location>
</feature>
<dbReference type="PROSITE" id="PS51257">
    <property type="entry name" value="PROKAR_LIPOPROTEIN"/>
    <property type="match status" value="1"/>
</dbReference>
<gene>
    <name evidence="4" type="ORF">EDC17_101068</name>
</gene>
<name>A0A4R3VUQ6_9SPHI</name>
<evidence type="ECO:0000313" key="5">
    <source>
        <dbReference type="Proteomes" id="UP000295197"/>
    </source>
</evidence>
<dbReference type="Pfam" id="PF07995">
    <property type="entry name" value="GSDH"/>
    <property type="match status" value="1"/>
</dbReference>
<feature type="signal peptide" evidence="2">
    <location>
        <begin position="1"/>
        <end position="18"/>
    </location>
</feature>
<dbReference type="EMBL" id="SMBZ01000010">
    <property type="protein sequence ID" value="TCV18665.1"/>
    <property type="molecule type" value="Genomic_DNA"/>
</dbReference>
<dbReference type="SUPFAM" id="SSF50952">
    <property type="entry name" value="Soluble quinoprotein glucose dehydrogenase"/>
    <property type="match status" value="1"/>
</dbReference>
<dbReference type="Proteomes" id="UP000295197">
    <property type="component" value="Unassembled WGS sequence"/>
</dbReference>
<evidence type="ECO:0000256" key="2">
    <source>
        <dbReference type="SAM" id="SignalP"/>
    </source>
</evidence>
<keyword evidence="5" id="KW-1185">Reference proteome</keyword>
<protein>
    <submittedName>
        <fullName evidence="4">Glucose/arabinose dehydrogenase</fullName>
    </submittedName>
</protein>
<dbReference type="InterPro" id="IPR011041">
    <property type="entry name" value="Quinoprot_gluc/sorb_DH_b-prop"/>
</dbReference>
<feature type="compositionally biased region" description="Polar residues" evidence="1">
    <location>
        <begin position="21"/>
        <end position="35"/>
    </location>
</feature>
<comment type="caution">
    <text evidence="4">The sequence shown here is derived from an EMBL/GenBank/DDBJ whole genome shotgun (WGS) entry which is preliminary data.</text>
</comment>
<dbReference type="RefSeq" id="WP_243646056.1">
    <property type="nucleotide sequence ID" value="NZ_SMBZ01000010.1"/>
</dbReference>
<accession>A0A4R3VUQ6</accession>
<dbReference type="InterPro" id="IPR011042">
    <property type="entry name" value="6-blade_b-propeller_TolB-like"/>
</dbReference>
<dbReference type="InterPro" id="IPR012938">
    <property type="entry name" value="Glc/Sorbosone_DH"/>
</dbReference>
<dbReference type="PANTHER" id="PTHR19328">
    <property type="entry name" value="HEDGEHOG-INTERACTING PROTEIN"/>
    <property type="match status" value="1"/>
</dbReference>
<dbReference type="PANTHER" id="PTHR19328:SF75">
    <property type="entry name" value="ALDOSE SUGAR DEHYDROGENASE YLII"/>
    <property type="match status" value="1"/>
</dbReference>
<feature type="domain" description="Glucose/Sorbosone dehydrogenase" evidence="3">
    <location>
        <begin position="77"/>
        <end position="407"/>
    </location>
</feature>
<evidence type="ECO:0000313" key="4">
    <source>
        <dbReference type="EMBL" id="TCV18665.1"/>
    </source>
</evidence>
<proteinExistence type="predicted"/>
<keyword evidence="2" id="KW-0732">Signal</keyword>
<sequence>MNKLVYSSLLASVIVASACSNGTNGNTEDINNPTDTLPPVETNKGNTDYKPAFEGQTRAKGVKTSTAFESKVITSSLKSPWGIAVLPDGRLLITEKPGDMRIVSMDGTVSEPLQGIPEVDSEAQGGLLGVTLDPDFASNRMVYWVFSEPVANGNHTAVAKGKLAEDEKSIQSAQVIFRTTPTYKGKLHYGGRIIFDKTGHLFVSSGERSDLETRPLAQDLKSTLGKLVRITKDGQAATNNPFASNSDALPEIYSYGHRNPQGLAFHPETGDLWSSEFGPRGGDELNRIQAGKNYGWPTITYGIEYSGSVIGNPPIQAKEGLEQPVYYWDPVLSPSGMTFYSGDAIPEWKNNLFIAGLSSTHIARLVIKDNKVVGEERLLAKEGERFRDVVQGRNGELFAVTDSGKLYSISKKAN</sequence>